<evidence type="ECO:0000256" key="9">
    <source>
        <dbReference type="ARBA" id="ARBA00023172"/>
    </source>
</evidence>
<evidence type="ECO:0000256" key="11">
    <source>
        <dbReference type="ARBA" id="ARBA00023242"/>
    </source>
</evidence>
<feature type="compositionally biased region" description="Basic and acidic residues" evidence="13">
    <location>
        <begin position="41"/>
        <end position="52"/>
    </location>
</feature>
<proteinExistence type="inferred from homology"/>
<comment type="similarity">
    <text evidence="3">Belongs to the SMC family. SMC6 subfamily.</text>
</comment>
<evidence type="ECO:0000256" key="3">
    <source>
        <dbReference type="ARBA" id="ARBA00006793"/>
    </source>
</evidence>
<comment type="subcellular location">
    <subcellularLocation>
        <location evidence="2">Chromosome</location>
    </subcellularLocation>
    <subcellularLocation>
        <location evidence="1">Nucleus</location>
    </subcellularLocation>
</comment>
<evidence type="ECO:0000256" key="8">
    <source>
        <dbReference type="ARBA" id="ARBA00023054"/>
    </source>
</evidence>
<feature type="domain" description="RecF/RecN/SMC N-terminal" evidence="14">
    <location>
        <begin position="96"/>
        <end position="1121"/>
    </location>
</feature>
<evidence type="ECO:0000256" key="5">
    <source>
        <dbReference type="ARBA" id="ARBA00022741"/>
    </source>
</evidence>
<dbReference type="Proteomes" id="UP001164286">
    <property type="component" value="Unassembled WGS sequence"/>
</dbReference>
<dbReference type="GO" id="GO:0005634">
    <property type="term" value="C:nucleus"/>
    <property type="evidence" value="ECO:0007669"/>
    <property type="project" value="UniProtKB-SubCell"/>
</dbReference>
<evidence type="ECO:0000256" key="12">
    <source>
        <dbReference type="SAM" id="Coils"/>
    </source>
</evidence>
<evidence type="ECO:0000313" key="15">
    <source>
        <dbReference type="EMBL" id="KAI9634938.1"/>
    </source>
</evidence>
<keyword evidence="6" id="KW-0227">DNA damage</keyword>
<dbReference type="GO" id="GO:0000724">
    <property type="term" value="P:double-strand break repair via homologous recombination"/>
    <property type="evidence" value="ECO:0007669"/>
    <property type="project" value="TreeGrafter"/>
</dbReference>
<keyword evidence="4" id="KW-0158">Chromosome</keyword>
<dbReference type="Gene3D" id="3.40.50.300">
    <property type="entry name" value="P-loop containing nucleotide triphosphate hydrolases"/>
    <property type="match status" value="2"/>
</dbReference>
<feature type="region of interest" description="Disordered" evidence="13">
    <location>
        <begin position="1"/>
        <end position="68"/>
    </location>
</feature>
<evidence type="ECO:0000256" key="13">
    <source>
        <dbReference type="SAM" id="MobiDB-lite"/>
    </source>
</evidence>
<keyword evidence="10" id="KW-0234">DNA repair</keyword>
<dbReference type="Gene3D" id="1.10.287.1490">
    <property type="match status" value="1"/>
</dbReference>
<keyword evidence="8 12" id="KW-0175">Coiled coil</keyword>
<dbReference type="Pfam" id="PF02463">
    <property type="entry name" value="SMC_N"/>
    <property type="match status" value="1"/>
</dbReference>
<dbReference type="InterPro" id="IPR027417">
    <property type="entry name" value="P-loop_NTPase"/>
</dbReference>
<accession>A0AA38H6P8</accession>
<dbReference type="EMBL" id="JAKWFO010000006">
    <property type="protein sequence ID" value="KAI9634938.1"/>
    <property type="molecule type" value="Genomic_DNA"/>
</dbReference>
<evidence type="ECO:0000256" key="1">
    <source>
        <dbReference type="ARBA" id="ARBA00004123"/>
    </source>
</evidence>
<dbReference type="PANTHER" id="PTHR19306:SF6">
    <property type="entry name" value="STRUCTURAL MAINTENANCE OF CHROMOSOMES PROTEIN 6"/>
    <property type="match status" value="1"/>
</dbReference>
<evidence type="ECO:0000256" key="6">
    <source>
        <dbReference type="ARBA" id="ARBA00022763"/>
    </source>
</evidence>
<dbReference type="GeneID" id="77729003"/>
<comment type="caution">
    <text evidence="15">The sequence shown here is derived from an EMBL/GenBank/DDBJ whole genome shotgun (WGS) entry which is preliminary data.</text>
</comment>
<protein>
    <submittedName>
        <fullName evidence="15">P-loop containing nucleoside triphosphate hydrolase protein</fullName>
    </submittedName>
</protein>
<dbReference type="GO" id="GO:0035861">
    <property type="term" value="C:site of double-strand break"/>
    <property type="evidence" value="ECO:0007669"/>
    <property type="project" value="TreeGrafter"/>
</dbReference>
<evidence type="ECO:0000256" key="7">
    <source>
        <dbReference type="ARBA" id="ARBA00022840"/>
    </source>
</evidence>
<keyword evidence="9" id="KW-0233">DNA recombination</keyword>
<name>A0AA38H6P8_9TREE</name>
<keyword evidence="15" id="KW-0378">Hydrolase</keyword>
<dbReference type="AlphaFoldDB" id="A0AA38H6P8"/>
<dbReference type="GO" id="GO:0005524">
    <property type="term" value="F:ATP binding"/>
    <property type="evidence" value="ECO:0007669"/>
    <property type="project" value="UniProtKB-KW"/>
</dbReference>
<dbReference type="PANTHER" id="PTHR19306">
    <property type="entry name" value="STRUCTURAL MAINTENANCE OF CHROMOSOMES 5,6 SMC5, SMC6"/>
    <property type="match status" value="1"/>
</dbReference>
<evidence type="ECO:0000256" key="2">
    <source>
        <dbReference type="ARBA" id="ARBA00004286"/>
    </source>
</evidence>
<dbReference type="GO" id="GO:0003684">
    <property type="term" value="F:damaged DNA binding"/>
    <property type="evidence" value="ECO:0007669"/>
    <property type="project" value="TreeGrafter"/>
</dbReference>
<evidence type="ECO:0000259" key="14">
    <source>
        <dbReference type="Pfam" id="PF02463"/>
    </source>
</evidence>
<feature type="coiled-coil region" evidence="12">
    <location>
        <begin position="268"/>
        <end position="432"/>
    </location>
</feature>
<evidence type="ECO:0000313" key="16">
    <source>
        <dbReference type="Proteomes" id="UP001164286"/>
    </source>
</evidence>
<evidence type="ECO:0000256" key="10">
    <source>
        <dbReference type="ARBA" id="ARBA00023204"/>
    </source>
</evidence>
<dbReference type="GO" id="GO:0016787">
    <property type="term" value="F:hydrolase activity"/>
    <property type="evidence" value="ECO:0007669"/>
    <property type="project" value="UniProtKB-KW"/>
</dbReference>
<keyword evidence="11" id="KW-0539">Nucleus</keyword>
<feature type="coiled-coil region" evidence="12">
    <location>
        <begin position="880"/>
        <end position="914"/>
    </location>
</feature>
<reference evidence="15" key="1">
    <citation type="journal article" date="2022" name="G3 (Bethesda)">
        <title>High quality genome of the basidiomycete yeast Dioszegia hungarica PDD-24b-2 isolated from cloud water.</title>
        <authorList>
            <person name="Jarrige D."/>
            <person name="Haridas S."/>
            <person name="Bleykasten-Grosshans C."/>
            <person name="Joly M."/>
            <person name="Nadalig T."/>
            <person name="Sancelme M."/>
            <person name="Vuilleumier S."/>
            <person name="Grigoriev I.V."/>
            <person name="Amato P."/>
            <person name="Bringel F."/>
        </authorList>
    </citation>
    <scope>NUCLEOTIDE SEQUENCE</scope>
    <source>
        <strain evidence="15">PDD-24b-2</strain>
    </source>
</reference>
<gene>
    <name evidence="15" type="ORF">MKK02DRAFT_37814</name>
</gene>
<sequence length="1158" mass="130031">MAPTSRRRDSPDGSDDEEDERNKQTKRVKHEKMSGTSRRNRSVDAEGDDRMGDASSEEEEEEDDNRFDEEKARAAYNAVRQAKKGHEGMASEAGVIKSLVLVDFMCHRHLTVEFGTRINFLVGHNGSGKSAILTAISIALGGKAVNTGRAAGLKDLIRSGADRAVITLTLSNEGDNAYKVRGKDDIYSPSVVIERVINRTGASSWKFKASKDGKVVGKTKAELDAICQAFSIDVDQPLTVLTQDMARSFLHNADDASLYKFFMKGTQLSDMETRYDEATRNIIGVENTVKKMKADIPDKQARVVELEKKLEATKKIAEQKEKQQYLRGEQGWALVIEKEKLRDACSQNMLDAEAKLQGIQEKLDGLEAELPGLEQQIQEQEAAITEYDASRKPFDQERKAARAEHDALRRQMSELQETVDDYKKSIADADREIAHHDRALLRQRQLLAGGNQAVHDKLQADLDKHVALEQNLMRDIPKKEEGVERALQARKDADADVERTKDEVSHFLNVVQVQQNALANLNSQRTDPLAAFGKNVQSVLHEIDRGRWYGNKPVGPLGRYVKLKDPAYKDIVEANLGRLLCAFAVQDPRDRMQLQRILNDCERRGYSPHSGGSPSVYVSSNDMFDYSSGDYSMYGETVLSKLTFTDEYVKRVLINHAQIERNFVSMDQSLATTEIDRLVRLGLDRVVVFSVNPTVRQEGTRRPGSDEINMDATPLTLHKGAPIFVKDVAADYNAAKYALEGMLRQRAEMDAHVQQLRDIRDQHQQAWSRETGLLQKVRNAIPGVTAKIAQLRDQLRVEATDETTALEMMKQEAAQKRTFAEISLDSTLTELQTHSENTRAAKARLDDVNARIDDFGPERTRKQERLHILTQARATNKGHLGHWKKQQAKVEKERAAAEAEYESANETVVQWTEQICNAFPERIITKRTPQAIKKEEEMIAKAIANAEKRQGLNVDAVREQYVRAMEELQGIDHRVSELEDLIVFSRQHLAKRGKWFLDMRKCCCIKVMSAFVSNTGQRGFDGRLAFDHQHGQLKLTIRTQKGATQDAAALALIKTAKHLSGGERSFSTISFLLALWETASGPLRCLDEWDVFLDNVNRKLAAHMLIEGARSAELKQYILITPQDMGGITLEGKNSKIIRLADPARDQGVLPFQAAAAA</sequence>
<keyword evidence="16" id="KW-1185">Reference proteome</keyword>
<organism evidence="15 16">
    <name type="scientific">Dioszegia hungarica</name>
    <dbReference type="NCBI Taxonomy" id="4972"/>
    <lineage>
        <taxon>Eukaryota</taxon>
        <taxon>Fungi</taxon>
        <taxon>Dikarya</taxon>
        <taxon>Basidiomycota</taxon>
        <taxon>Agaricomycotina</taxon>
        <taxon>Tremellomycetes</taxon>
        <taxon>Tremellales</taxon>
        <taxon>Bulleribasidiaceae</taxon>
        <taxon>Dioszegia</taxon>
    </lineage>
</organism>
<dbReference type="SUPFAM" id="SSF52540">
    <property type="entry name" value="P-loop containing nucleoside triphosphate hydrolases"/>
    <property type="match status" value="1"/>
</dbReference>
<keyword evidence="7" id="KW-0067">ATP-binding</keyword>
<feature type="compositionally biased region" description="Basic and acidic residues" evidence="13">
    <location>
        <begin position="1"/>
        <end position="11"/>
    </location>
</feature>
<evidence type="ECO:0000256" key="4">
    <source>
        <dbReference type="ARBA" id="ARBA00022454"/>
    </source>
</evidence>
<feature type="compositionally biased region" description="Acidic residues" evidence="13">
    <location>
        <begin position="55"/>
        <end position="67"/>
    </location>
</feature>
<dbReference type="RefSeq" id="XP_052944715.1">
    <property type="nucleotide sequence ID" value="XM_053089798.1"/>
</dbReference>
<keyword evidence="5" id="KW-0547">Nucleotide-binding</keyword>
<dbReference type="InterPro" id="IPR003395">
    <property type="entry name" value="RecF/RecN/SMC_N"/>
</dbReference>
<dbReference type="GO" id="GO:0003697">
    <property type="term" value="F:single-stranded DNA binding"/>
    <property type="evidence" value="ECO:0007669"/>
    <property type="project" value="TreeGrafter"/>
</dbReference>
<dbReference type="GO" id="GO:0030915">
    <property type="term" value="C:Smc5-Smc6 complex"/>
    <property type="evidence" value="ECO:0007669"/>
    <property type="project" value="TreeGrafter"/>
</dbReference>